<evidence type="ECO:0000256" key="2">
    <source>
        <dbReference type="SAM" id="Phobius"/>
    </source>
</evidence>
<dbReference type="Proteomes" id="UP000053593">
    <property type="component" value="Unassembled WGS sequence"/>
</dbReference>
<dbReference type="AlphaFoldDB" id="A0A0D0D195"/>
<dbReference type="EMBL" id="KN834766">
    <property type="protein sequence ID" value="KIK62868.1"/>
    <property type="molecule type" value="Genomic_DNA"/>
</dbReference>
<organism evidence="3 4">
    <name type="scientific">Collybiopsis luxurians FD-317 M1</name>
    <dbReference type="NCBI Taxonomy" id="944289"/>
    <lineage>
        <taxon>Eukaryota</taxon>
        <taxon>Fungi</taxon>
        <taxon>Dikarya</taxon>
        <taxon>Basidiomycota</taxon>
        <taxon>Agaricomycotina</taxon>
        <taxon>Agaricomycetes</taxon>
        <taxon>Agaricomycetidae</taxon>
        <taxon>Agaricales</taxon>
        <taxon>Marasmiineae</taxon>
        <taxon>Omphalotaceae</taxon>
        <taxon>Collybiopsis</taxon>
        <taxon>Collybiopsis luxurians</taxon>
    </lineage>
</organism>
<proteinExistence type="predicted"/>
<name>A0A0D0D195_9AGAR</name>
<dbReference type="HOGENOM" id="CLU_987131_0_0_1"/>
<feature type="transmembrane region" description="Helical" evidence="2">
    <location>
        <begin position="73"/>
        <end position="92"/>
    </location>
</feature>
<reference evidence="3 4" key="1">
    <citation type="submission" date="2014-04" db="EMBL/GenBank/DDBJ databases">
        <title>Evolutionary Origins and Diversification of the Mycorrhizal Mutualists.</title>
        <authorList>
            <consortium name="DOE Joint Genome Institute"/>
            <consortium name="Mycorrhizal Genomics Consortium"/>
            <person name="Kohler A."/>
            <person name="Kuo A."/>
            <person name="Nagy L.G."/>
            <person name="Floudas D."/>
            <person name="Copeland A."/>
            <person name="Barry K.W."/>
            <person name="Cichocki N."/>
            <person name="Veneault-Fourrey C."/>
            <person name="LaButti K."/>
            <person name="Lindquist E.A."/>
            <person name="Lipzen A."/>
            <person name="Lundell T."/>
            <person name="Morin E."/>
            <person name="Murat C."/>
            <person name="Riley R."/>
            <person name="Ohm R."/>
            <person name="Sun H."/>
            <person name="Tunlid A."/>
            <person name="Henrissat B."/>
            <person name="Grigoriev I.V."/>
            <person name="Hibbett D.S."/>
            <person name="Martin F."/>
        </authorList>
    </citation>
    <scope>NUCLEOTIDE SEQUENCE [LARGE SCALE GENOMIC DNA]</scope>
    <source>
        <strain evidence="3 4">FD-317 M1</strain>
    </source>
</reference>
<keyword evidence="4" id="KW-1185">Reference proteome</keyword>
<evidence type="ECO:0000313" key="4">
    <source>
        <dbReference type="Proteomes" id="UP000053593"/>
    </source>
</evidence>
<keyword evidence="2" id="KW-0472">Membrane</keyword>
<evidence type="ECO:0000313" key="3">
    <source>
        <dbReference type="EMBL" id="KIK62868.1"/>
    </source>
</evidence>
<keyword evidence="2" id="KW-1133">Transmembrane helix</keyword>
<evidence type="ECO:0000256" key="1">
    <source>
        <dbReference type="SAM" id="MobiDB-lite"/>
    </source>
</evidence>
<keyword evidence="2" id="KW-0812">Transmembrane</keyword>
<feature type="region of interest" description="Disordered" evidence="1">
    <location>
        <begin position="148"/>
        <end position="167"/>
    </location>
</feature>
<gene>
    <name evidence="3" type="ORF">GYMLUDRAFT_990388</name>
</gene>
<protein>
    <submittedName>
        <fullName evidence="3">Uncharacterized protein</fullName>
    </submittedName>
</protein>
<accession>A0A0D0D195</accession>
<sequence>MTLSGATVNVRMSQGKSLTQWRNPSWARNFVTNKSGGAGENVSLSVGKGKDVGAGLVRVKTNDIGGEQGVLGVWYKMQVALYILCSIVYFVFQARLDRFRLRLSNLASLSDWNGRYISVKIGYITRVPGYRKLNSIADSTATDVAVKPSGRRGGGKILNPRDGKSHQHVVLQPPSEISEKLCRSTSGVATRTDQAPPTLHGVTATEQAILRKVRALLGADITAPAVQGEAEELVRENIADLLNISRDTRTVIALLKEAIAKHRETTAILEVVLVALEDIQGN</sequence>